<feature type="region of interest" description="Disordered" evidence="1">
    <location>
        <begin position="539"/>
        <end position="645"/>
    </location>
</feature>
<feature type="region of interest" description="Disordered" evidence="1">
    <location>
        <begin position="1"/>
        <end position="21"/>
    </location>
</feature>
<feature type="compositionally biased region" description="Pro residues" evidence="1">
    <location>
        <begin position="1"/>
        <end position="10"/>
    </location>
</feature>
<dbReference type="AlphaFoldDB" id="S8EGL4"/>
<dbReference type="OrthoDB" id="3357813at2759"/>
<proteinExistence type="predicted"/>
<evidence type="ECO:0000256" key="1">
    <source>
        <dbReference type="SAM" id="MobiDB-lite"/>
    </source>
</evidence>
<dbReference type="HOGENOM" id="CLU_416815_0_0_1"/>
<accession>S8EGL4</accession>
<sequence>METEPPPSYSPDPADDETRSDGTNAVVEPQIIIIPTGNDVSFQAGYLGADGEHAAIEGELQLKCANDFPWERITMSLRSVEAAYDTEIELGNTEVVLCSSSSENRRSSFPFAIPLPPDTAQCLHALRSSLTHTLTACVYTAAGDAPALTKSVLVHTRRYTSHTHLCAIAPETRDLAEPTAVQVQVPRTTFKVGEPIPVYVTVPVPRRELVVEQGLRLRNVRAEMVRNVRVRRRTEDDFSMGAAITPVSTPDAAAEPSSSTRASSDVKSASATQGEQKVVALSGAACRLHPAQPIHIRLVLHPPAGSPLAMQARDLPSEDYYAPDTVECATITQTTLLHSVTFRLRVHVTFMNMSSHTERVSSLEIPIVLLPPPATLPQVDVSIDTAYHKKHDQPPARTVRAEDYDVPLYEEGEAGPSYHSAPPPFEEREAPPPFCSTPEASTSSRLPTFLESEQEIYIPSSEDPSMAPPPIPHPNVLIEGEGVLFGFSPAEHFDGYADMDRSFTPPPTVEMASRDTDVTPLANMNSTAAIEAMGLALSLDHPDNSLSGPPPPPPPPMDDPSDPPPSIDSDFRDPGGTHQSPRSHPPSRMNSLQIIDTDEHTLARDAEHGDHGHAPPPYRVPDSATQDNPHDAVPPPYVDLIHHQH</sequence>
<feature type="compositionally biased region" description="Polar residues" evidence="1">
    <location>
        <begin position="577"/>
        <end position="594"/>
    </location>
</feature>
<evidence type="ECO:0000313" key="2">
    <source>
        <dbReference type="EMBL" id="EPT04222.1"/>
    </source>
</evidence>
<evidence type="ECO:0000313" key="3">
    <source>
        <dbReference type="Proteomes" id="UP000015241"/>
    </source>
</evidence>
<feature type="region of interest" description="Disordered" evidence="1">
    <location>
        <begin position="241"/>
        <end position="273"/>
    </location>
</feature>
<dbReference type="EMBL" id="KE504127">
    <property type="protein sequence ID" value="EPT04222.1"/>
    <property type="molecule type" value="Genomic_DNA"/>
</dbReference>
<feature type="compositionally biased region" description="Polar residues" evidence="1">
    <location>
        <begin position="256"/>
        <end position="273"/>
    </location>
</feature>
<feature type="region of interest" description="Disordered" evidence="1">
    <location>
        <begin position="410"/>
        <end position="445"/>
    </location>
</feature>
<feature type="compositionally biased region" description="Pro residues" evidence="1">
    <location>
        <begin position="548"/>
        <end position="566"/>
    </location>
</feature>
<feature type="compositionally biased region" description="Basic and acidic residues" evidence="1">
    <location>
        <begin position="597"/>
        <end position="613"/>
    </location>
</feature>
<keyword evidence="3" id="KW-1185">Reference proteome</keyword>
<reference evidence="2 3" key="1">
    <citation type="journal article" date="2012" name="Science">
        <title>The Paleozoic origin of enzymatic lignin decomposition reconstructed from 31 fungal genomes.</title>
        <authorList>
            <person name="Floudas D."/>
            <person name="Binder M."/>
            <person name="Riley R."/>
            <person name="Barry K."/>
            <person name="Blanchette R.A."/>
            <person name="Henrissat B."/>
            <person name="Martinez A.T."/>
            <person name="Otillar R."/>
            <person name="Spatafora J.W."/>
            <person name="Yadav J.S."/>
            <person name="Aerts A."/>
            <person name="Benoit I."/>
            <person name="Boyd A."/>
            <person name="Carlson A."/>
            <person name="Copeland A."/>
            <person name="Coutinho P.M."/>
            <person name="de Vries R.P."/>
            <person name="Ferreira P."/>
            <person name="Findley K."/>
            <person name="Foster B."/>
            <person name="Gaskell J."/>
            <person name="Glotzer D."/>
            <person name="Gorecki P."/>
            <person name="Heitman J."/>
            <person name="Hesse C."/>
            <person name="Hori C."/>
            <person name="Igarashi K."/>
            <person name="Jurgens J.A."/>
            <person name="Kallen N."/>
            <person name="Kersten P."/>
            <person name="Kohler A."/>
            <person name="Kuees U."/>
            <person name="Kumar T.K.A."/>
            <person name="Kuo A."/>
            <person name="LaButti K."/>
            <person name="Larrondo L.F."/>
            <person name="Lindquist E."/>
            <person name="Ling A."/>
            <person name="Lombard V."/>
            <person name="Lucas S."/>
            <person name="Lundell T."/>
            <person name="Martin R."/>
            <person name="McLaughlin D.J."/>
            <person name="Morgenstern I."/>
            <person name="Morin E."/>
            <person name="Murat C."/>
            <person name="Nagy L.G."/>
            <person name="Nolan M."/>
            <person name="Ohm R.A."/>
            <person name="Patyshakuliyeva A."/>
            <person name="Rokas A."/>
            <person name="Ruiz-Duenas F.J."/>
            <person name="Sabat G."/>
            <person name="Salamov A."/>
            <person name="Samejima M."/>
            <person name="Schmutz J."/>
            <person name="Slot J.C."/>
            <person name="St John F."/>
            <person name="Stenlid J."/>
            <person name="Sun H."/>
            <person name="Sun S."/>
            <person name="Syed K."/>
            <person name="Tsang A."/>
            <person name="Wiebenga A."/>
            <person name="Young D."/>
            <person name="Pisabarro A."/>
            <person name="Eastwood D.C."/>
            <person name="Martin F."/>
            <person name="Cullen D."/>
            <person name="Grigoriev I.V."/>
            <person name="Hibbett D.S."/>
        </authorList>
    </citation>
    <scope>NUCLEOTIDE SEQUENCE</scope>
    <source>
        <strain evidence="3">FP-58527</strain>
    </source>
</reference>
<gene>
    <name evidence="2" type="ORF">FOMPIDRAFT_1114253</name>
</gene>
<dbReference type="STRING" id="743788.S8EGL4"/>
<dbReference type="InParanoid" id="S8EGL4"/>
<dbReference type="eggNOG" id="ENOG502S53D">
    <property type="taxonomic scope" value="Eukaryota"/>
</dbReference>
<name>S8EGL4_FOMSC</name>
<dbReference type="Proteomes" id="UP000015241">
    <property type="component" value="Unassembled WGS sequence"/>
</dbReference>
<protein>
    <submittedName>
        <fullName evidence="2">Uncharacterized protein</fullName>
    </submittedName>
</protein>
<organism evidence="2 3">
    <name type="scientific">Fomitopsis schrenkii</name>
    <name type="common">Brown rot fungus</name>
    <dbReference type="NCBI Taxonomy" id="2126942"/>
    <lineage>
        <taxon>Eukaryota</taxon>
        <taxon>Fungi</taxon>
        <taxon>Dikarya</taxon>
        <taxon>Basidiomycota</taxon>
        <taxon>Agaricomycotina</taxon>
        <taxon>Agaricomycetes</taxon>
        <taxon>Polyporales</taxon>
        <taxon>Fomitopsis</taxon>
    </lineage>
</organism>